<protein>
    <submittedName>
        <fullName evidence="1">Uncharacterized protein</fullName>
    </submittedName>
</protein>
<proteinExistence type="predicted"/>
<dbReference type="RefSeq" id="WP_149839862.1">
    <property type="nucleotide sequence ID" value="NZ_VUOC01000004.1"/>
</dbReference>
<reference evidence="1 2" key="2">
    <citation type="submission" date="2019-09" db="EMBL/GenBank/DDBJ databases">
        <authorList>
            <person name="Jin C."/>
        </authorList>
    </citation>
    <scope>NUCLEOTIDE SEQUENCE [LARGE SCALE GENOMIC DNA]</scope>
    <source>
        <strain evidence="1 2">BN140078</strain>
    </source>
</reference>
<dbReference type="Proteomes" id="UP000324611">
    <property type="component" value="Unassembled WGS sequence"/>
</dbReference>
<organism evidence="1 2">
    <name type="scientific">Chitinophaga agrisoli</name>
    <dbReference type="NCBI Taxonomy" id="2607653"/>
    <lineage>
        <taxon>Bacteria</taxon>
        <taxon>Pseudomonadati</taxon>
        <taxon>Bacteroidota</taxon>
        <taxon>Chitinophagia</taxon>
        <taxon>Chitinophagales</taxon>
        <taxon>Chitinophagaceae</taxon>
        <taxon>Chitinophaga</taxon>
    </lineage>
</organism>
<dbReference type="AlphaFoldDB" id="A0A5B2VGI9"/>
<keyword evidence="2" id="KW-1185">Reference proteome</keyword>
<sequence length="93" mass="10703">MALFTFKLQFRGGIYISQVEGDDVNEVLVRWVKNLKVDEIQYFGEKNRELLLAEIESGDTYTLAINDTTNVWILFTILRPGNVTLHIIKTLAE</sequence>
<gene>
    <name evidence="1" type="ORF">F0L74_20915</name>
</gene>
<dbReference type="EMBL" id="VUOC01000004">
    <property type="protein sequence ID" value="KAA2238683.1"/>
    <property type="molecule type" value="Genomic_DNA"/>
</dbReference>
<reference evidence="1 2" key="1">
    <citation type="submission" date="2019-09" db="EMBL/GenBank/DDBJ databases">
        <title>Chitinophaga ginsengihumi sp. nov., isolated from soil of ginseng rhizosphere.</title>
        <authorList>
            <person name="Lee J."/>
        </authorList>
    </citation>
    <scope>NUCLEOTIDE SEQUENCE [LARGE SCALE GENOMIC DNA]</scope>
    <source>
        <strain evidence="1 2">BN140078</strain>
    </source>
</reference>
<evidence type="ECO:0000313" key="2">
    <source>
        <dbReference type="Proteomes" id="UP000324611"/>
    </source>
</evidence>
<evidence type="ECO:0000313" key="1">
    <source>
        <dbReference type="EMBL" id="KAA2238683.1"/>
    </source>
</evidence>
<name>A0A5B2VGI9_9BACT</name>
<comment type="caution">
    <text evidence="1">The sequence shown here is derived from an EMBL/GenBank/DDBJ whole genome shotgun (WGS) entry which is preliminary data.</text>
</comment>
<accession>A0A5B2VGI9</accession>